<feature type="transmembrane region" description="Helical" evidence="5">
    <location>
        <begin position="430"/>
        <end position="449"/>
    </location>
</feature>
<name>A0A166I3Z0_9AGAM</name>
<feature type="transmembrane region" description="Helical" evidence="5">
    <location>
        <begin position="189"/>
        <end position="209"/>
    </location>
</feature>
<feature type="domain" description="Major facilitator superfamily (MFS) profile" evidence="6">
    <location>
        <begin position="32"/>
        <end position="454"/>
    </location>
</feature>
<feature type="transmembrane region" description="Helical" evidence="5">
    <location>
        <begin position="361"/>
        <end position="385"/>
    </location>
</feature>
<dbReference type="InterPro" id="IPR020846">
    <property type="entry name" value="MFS_dom"/>
</dbReference>
<evidence type="ECO:0000256" key="2">
    <source>
        <dbReference type="ARBA" id="ARBA00022692"/>
    </source>
</evidence>
<accession>A0A166I3Z0</accession>
<dbReference type="InterPro" id="IPR011701">
    <property type="entry name" value="MFS"/>
</dbReference>
<dbReference type="PRINTS" id="PR01036">
    <property type="entry name" value="TCRTETB"/>
</dbReference>
<reference evidence="7 8" key="1">
    <citation type="journal article" date="2016" name="Mol. Biol. Evol.">
        <title>Comparative Genomics of Early-Diverging Mushroom-Forming Fungi Provides Insights into the Origins of Lignocellulose Decay Capabilities.</title>
        <authorList>
            <person name="Nagy L.G."/>
            <person name="Riley R."/>
            <person name="Tritt A."/>
            <person name="Adam C."/>
            <person name="Daum C."/>
            <person name="Floudas D."/>
            <person name="Sun H."/>
            <person name="Yadav J.S."/>
            <person name="Pangilinan J."/>
            <person name="Larsson K.H."/>
            <person name="Matsuura K."/>
            <person name="Barry K."/>
            <person name="Labutti K."/>
            <person name="Kuo R."/>
            <person name="Ohm R.A."/>
            <person name="Bhattacharya S.S."/>
            <person name="Shirouzu T."/>
            <person name="Yoshinaga Y."/>
            <person name="Martin F.M."/>
            <person name="Grigoriev I.V."/>
            <person name="Hibbett D.S."/>
        </authorList>
    </citation>
    <scope>NUCLEOTIDE SEQUENCE [LARGE SCALE GENOMIC DNA]</scope>
    <source>
        <strain evidence="7 8">CBS 109695</strain>
    </source>
</reference>
<evidence type="ECO:0000256" key="1">
    <source>
        <dbReference type="ARBA" id="ARBA00004141"/>
    </source>
</evidence>
<feature type="transmembrane region" description="Helical" evidence="5">
    <location>
        <begin position="163"/>
        <end position="183"/>
    </location>
</feature>
<organism evidence="7 8">
    <name type="scientific">Athelia psychrophila</name>
    <dbReference type="NCBI Taxonomy" id="1759441"/>
    <lineage>
        <taxon>Eukaryota</taxon>
        <taxon>Fungi</taxon>
        <taxon>Dikarya</taxon>
        <taxon>Basidiomycota</taxon>
        <taxon>Agaricomycotina</taxon>
        <taxon>Agaricomycetes</taxon>
        <taxon>Agaricomycetidae</taxon>
        <taxon>Atheliales</taxon>
        <taxon>Atheliaceae</taxon>
        <taxon>Athelia</taxon>
    </lineage>
</organism>
<feature type="transmembrane region" description="Helical" evidence="5">
    <location>
        <begin position="250"/>
        <end position="273"/>
    </location>
</feature>
<evidence type="ECO:0000313" key="8">
    <source>
        <dbReference type="Proteomes" id="UP000076532"/>
    </source>
</evidence>
<keyword evidence="3 5" id="KW-1133">Transmembrane helix</keyword>
<dbReference type="Proteomes" id="UP000076532">
    <property type="component" value="Unassembled WGS sequence"/>
</dbReference>
<evidence type="ECO:0000313" key="7">
    <source>
        <dbReference type="EMBL" id="KZP19518.1"/>
    </source>
</evidence>
<keyword evidence="4 5" id="KW-0472">Membrane</keyword>
<feature type="transmembrane region" description="Helical" evidence="5">
    <location>
        <begin position="285"/>
        <end position="309"/>
    </location>
</feature>
<dbReference type="GO" id="GO:0005886">
    <property type="term" value="C:plasma membrane"/>
    <property type="evidence" value="ECO:0007669"/>
    <property type="project" value="TreeGrafter"/>
</dbReference>
<feature type="transmembrane region" description="Helical" evidence="5">
    <location>
        <begin position="34"/>
        <end position="54"/>
    </location>
</feature>
<dbReference type="EMBL" id="KV417563">
    <property type="protein sequence ID" value="KZP19518.1"/>
    <property type="molecule type" value="Genomic_DNA"/>
</dbReference>
<feature type="transmembrane region" description="Helical" evidence="5">
    <location>
        <begin position="130"/>
        <end position="151"/>
    </location>
</feature>
<feature type="transmembrane region" description="Helical" evidence="5">
    <location>
        <begin position="100"/>
        <end position="118"/>
    </location>
</feature>
<evidence type="ECO:0000256" key="4">
    <source>
        <dbReference type="ARBA" id="ARBA00023136"/>
    </source>
</evidence>
<feature type="transmembrane region" description="Helical" evidence="5">
    <location>
        <begin position="330"/>
        <end position="355"/>
    </location>
</feature>
<dbReference type="OrthoDB" id="3066029at2759"/>
<comment type="subcellular location">
    <subcellularLocation>
        <location evidence="1">Membrane</location>
        <topology evidence="1">Multi-pass membrane protein</topology>
    </subcellularLocation>
</comment>
<gene>
    <name evidence="7" type="ORF">FIBSPDRAFT_1045485</name>
</gene>
<protein>
    <submittedName>
        <fullName evidence="7">MFS general substrate transporter</fullName>
    </submittedName>
</protein>
<dbReference type="PROSITE" id="PS50850">
    <property type="entry name" value="MFS"/>
    <property type="match status" value="1"/>
</dbReference>
<dbReference type="PANTHER" id="PTHR23502">
    <property type="entry name" value="MAJOR FACILITATOR SUPERFAMILY"/>
    <property type="match status" value="1"/>
</dbReference>
<feature type="transmembrane region" description="Helical" evidence="5">
    <location>
        <begin position="66"/>
        <end position="88"/>
    </location>
</feature>
<dbReference type="STRING" id="436010.A0A166I3Z0"/>
<dbReference type="AlphaFoldDB" id="A0A166I3Z0"/>
<dbReference type="InterPro" id="IPR036259">
    <property type="entry name" value="MFS_trans_sf"/>
</dbReference>
<proteinExistence type="predicted"/>
<dbReference type="Pfam" id="PF07690">
    <property type="entry name" value="MFS_1"/>
    <property type="match status" value="1"/>
</dbReference>
<evidence type="ECO:0000256" key="5">
    <source>
        <dbReference type="SAM" id="Phobius"/>
    </source>
</evidence>
<dbReference type="GO" id="GO:0022857">
    <property type="term" value="F:transmembrane transporter activity"/>
    <property type="evidence" value="ECO:0007669"/>
    <property type="project" value="InterPro"/>
</dbReference>
<sequence length="467" mass="50079">MIRKFLLPTIMSECTPLLLRLSPYDRFNRREKRIHVAVVGFIALLPLFVSGSFVPSIPQIASDLDTTASVISLAVSVSMLAAAVGSLTSAPYSTFYGRRPIYLFCLPFLCIGSIGVGMSNTVPELLVWRFVQSFGSSCGSSLGAAVIGDLYKLEKRGTALGIYYGMAMLGPALAPLCGGLAAHYASWRYMQYTLGLCGLIAFFVVLILLPDTAHPGTKGIDKHISVTGSSRRLFWVNPLTSLSLLRSPNLVAVSLARTTALITDFVLLMPLAYTIGQRYGITNEALIGACFLPSGLGNMIGGVFTGRLSDRTVKKWIKRREGEWVPEDRLRSAIFASAFLVPMSVLCAGLATHFVGGTPGLVLNLICLFFNGLGLTALSSTISAYAVDILHSRSAEAVAASDGFRALFLALASAAIMPMMEAIGPLATDAIAAGLAWISFVALMLTIWYGDHMRSWIDVGYSTAEDN</sequence>
<feature type="transmembrane region" description="Helical" evidence="5">
    <location>
        <begin position="406"/>
        <end position="424"/>
    </location>
</feature>
<dbReference type="PANTHER" id="PTHR23502:SF64">
    <property type="entry name" value="TRANSPORTER, PUTATIVE (AFU_ORTHOLOGUE AFUA_3G11760)-RELATED"/>
    <property type="match status" value="1"/>
</dbReference>
<keyword evidence="2 5" id="KW-0812">Transmembrane</keyword>
<dbReference type="SUPFAM" id="SSF103473">
    <property type="entry name" value="MFS general substrate transporter"/>
    <property type="match status" value="1"/>
</dbReference>
<evidence type="ECO:0000256" key="3">
    <source>
        <dbReference type="ARBA" id="ARBA00022989"/>
    </source>
</evidence>
<dbReference type="Gene3D" id="1.20.1250.20">
    <property type="entry name" value="MFS general substrate transporter like domains"/>
    <property type="match status" value="1"/>
</dbReference>
<evidence type="ECO:0000259" key="6">
    <source>
        <dbReference type="PROSITE" id="PS50850"/>
    </source>
</evidence>
<keyword evidence="8" id="KW-1185">Reference proteome</keyword>